<comment type="catalytic activity">
    <reaction evidence="7">
        <text>L-threonyl-[protein] + ATP = O-phospho-L-threonyl-[protein] + ADP + H(+)</text>
        <dbReference type="Rhea" id="RHEA:46608"/>
        <dbReference type="Rhea" id="RHEA-COMP:11060"/>
        <dbReference type="Rhea" id="RHEA-COMP:11605"/>
        <dbReference type="ChEBI" id="CHEBI:15378"/>
        <dbReference type="ChEBI" id="CHEBI:30013"/>
        <dbReference type="ChEBI" id="CHEBI:30616"/>
        <dbReference type="ChEBI" id="CHEBI:61977"/>
        <dbReference type="ChEBI" id="CHEBI:456216"/>
        <dbReference type="EC" id="2.7.11.1"/>
    </reaction>
</comment>
<feature type="domain" description="PAS" evidence="13">
    <location>
        <begin position="52"/>
        <end position="122"/>
    </location>
</feature>
<feature type="region of interest" description="Disordered" evidence="10">
    <location>
        <begin position="1006"/>
        <end position="1054"/>
    </location>
</feature>
<evidence type="ECO:0000256" key="4">
    <source>
        <dbReference type="ARBA" id="ARBA00022741"/>
    </source>
</evidence>
<dbReference type="CDD" id="cd05611">
    <property type="entry name" value="STKc_Rim15_like"/>
    <property type="match status" value="1"/>
</dbReference>
<dbReference type="SMART" id="SM00091">
    <property type="entry name" value="PAS"/>
    <property type="match status" value="1"/>
</dbReference>
<dbReference type="Gene3D" id="3.30.200.20">
    <property type="entry name" value="Phosphorylase Kinase, domain 1"/>
    <property type="match status" value="1"/>
</dbReference>
<feature type="region of interest" description="Disordered" evidence="10">
    <location>
        <begin position="905"/>
        <end position="924"/>
    </location>
</feature>
<evidence type="ECO:0000256" key="5">
    <source>
        <dbReference type="ARBA" id="ARBA00022777"/>
    </source>
</evidence>
<feature type="region of interest" description="Disordered" evidence="10">
    <location>
        <begin position="486"/>
        <end position="530"/>
    </location>
</feature>
<keyword evidence="3" id="KW-0808">Transferase</keyword>
<dbReference type="EMBL" id="KN847542">
    <property type="protein sequence ID" value="KIW04012.1"/>
    <property type="molecule type" value="Genomic_DNA"/>
</dbReference>
<feature type="domain" description="Protein kinase" evidence="11">
    <location>
        <begin position="749"/>
        <end position="1176"/>
    </location>
</feature>
<dbReference type="InterPro" id="IPR001789">
    <property type="entry name" value="Sig_transdc_resp-reg_receiver"/>
</dbReference>
<dbReference type="FunFam" id="3.40.50.2300:FF:000139">
    <property type="entry name" value="Serine threonine protein kinase"/>
    <property type="match status" value="1"/>
</dbReference>
<evidence type="ECO:0000256" key="1">
    <source>
        <dbReference type="ARBA" id="ARBA00012513"/>
    </source>
</evidence>
<dbReference type="InterPro" id="IPR035965">
    <property type="entry name" value="PAS-like_dom_sf"/>
</dbReference>
<evidence type="ECO:0000256" key="8">
    <source>
        <dbReference type="ARBA" id="ARBA00048679"/>
    </source>
</evidence>
<evidence type="ECO:0000313" key="16">
    <source>
        <dbReference type="Proteomes" id="UP000053259"/>
    </source>
</evidence>
<dbReference type="InterPro" id="IPR000719">
    <property type="entry name" value="Prot_kinase_dom"/>
</dbReference>
<feature type="compositionally biased region" description="Polar residues" evidence="10">
    <location>
        <begin position="1342"/>
        <end position="1383"/>
    </location>
</feature>
<dbReference type="STRING" id="253628.A0A0D1YTR1"/>
<feature type="compositionally biased region" description="Low complexity" evidence="10">
    <location>
        <begin position="598"/>
        <end position="614"/>
    </location>
</feature>
<evidence type="ECO:0000259" key="14">
    <source>
        <dbReference type="PROSITE" id="PS51285"/>
    </source>
</evidence>
<evidence type="ECO:0000256" key="7">
    <source>
        <dbReference type="ARBA" id="ARBA00047899"/>
    </source>
</evidence>
<keyword evidence="16" id="KW-1185">Reference proteome</keyword>
<feature type="domain" description="AGC-kinase C-terminal" evidence="14">
    <location>
        <begin position="1177"/>
        <end position="1296"/>
    </location>
</feature>
<dbReference type="PANTHER" id="PTHR24356">
    <property type="entry name" value="SERINE/THREONINE-PROTEIN KINASE"/>
    <property type="match status" value="1"/>
</dbReference>
<feature type="compositionally biased region" description="Low complexity" evidence="10">
    <location>
        <begin position="486"/>
        <end position="501"/>
    </location>
</feature>
<evidence type="ECO:0000259" key="11">
    <source>
        <dbReference type="PROSITE" id="PS50011"/>
    </source>
</evidence>
<dbReference type="PROSITE" id="PS50011">
    <property type="entry name" value="PROTEIN_KINASE_DOM"/>
    <property type="match status" value="1"/>
</dbReference>
<dbReference type="Pfam" id="PF00072">
    <property type="entry name" value="Response_reg"/>
    <property type="match status" value="1"/>
</dbReference>
<feature type="compositionally biased region" description="Polar residues" evidence="10">
    <location>
        <begin position="678"/>
        <end position="699"/>
    </location>
</feature>
<dbReference type="PANTHER" id="PTHR24356:SF1">
    <property type="entry name" value="SERINE_THREONINE-PROTEIN KINASE GREATWALL"/>
    <property type="match status" value="1"/>
</dbReference>
<feature type="region of interest" description="Disordered" evidence="10">
    <location>
        <begin position="1"/>
        <end position="20"/>
    </location>
</feature>
<feature type="compositionally biased region" description="Acidic residues" evidence="10">
    <location>
        <begin position="1807"/>
        <end position="1816"/>
    </location>
</feature>
<protein>
    <recommendedName>
        <fullName evidence="1">non-specific serine/threonine protein kinase</fullName>
        <ecNumber evidence="1">2.7.11.1</ecNumber>
    </recommendedName>
</protein>
<organism evidence="15 16">
    <name type="scientific">Verruconis gallopava</name>
    <dbReference type="NCBI Taxonomy" id="253628"/>
    <lineage>
        <taxon>Eukaryota</taxon>
        <taxon>Fungi</taxon>
        <taxon>Dikarya</taxon>
        <taxon>Ascomycota</taxon>
        <taxon>Pezizomycotina</taxon>
        <taxon>Dothideomycetes</taxon>
        <taxon>Pleosporomycetidae</taxon>
        <taxon>Venturiales</taxon>
        <taxon>Sympoventuriaceae</taxon>
        <taxon>Verruconis</taxon>
    </lineage>
</organism>
<dbReference type="HOGENOM" id="CLU_000709_0_0_1"/>
<dbReference type="CDD" id="cd17546">
    <property type="entry name" value="REC_hyHK_CKI1_RcsC-like"/>
    <property type="match status" value="1"/>
</dbReference>
<dbReference type="VEuPathDB" id="FungiDB:PV09_04838"/>
<gene>
    <name evidence="15" type="ORF">PV09_04838</name>
</gene>
<sequence length="1944" mass="211726">MAAANPHPSKPPLVDQEPLRAPAVTALQQEALGGDIHHTKMERSISEDFRAEREELKEAAEHTKNVILDLGLDGVVRFVSPSWKDLIGTTPDSVQGKPIADLLLADDKKVFEESIAALQKDDSKSQIIRFSLPLGPHSLLRKRIHRSQSNLTEVTEHLADDSPPESEPTIDLEAQGIMIFNTASGEASHTMWMIKPYVVREVTIDLPELLVESLGVGAEMLARYLTELAEAGVDDPANHPPPLPVLCRICERQITPWWFEKHTDLCLQEHKAEMDVQLAHEGLSDHRNAIVKVLDALESQSRQSRAPASNELAPVTSAPPEYKGMIIGPASTPSSGPSSGRASPASPSRSRDRSSGFGHARARSFAVRRPVARIVELVLDLCDTALEINTPSLRTQPDGEFRTQSPQSENRISQVLQWEKPSTSTMEQEQGLAALCEDTAKLARNKVEAVFRHRRILEYSERIRVEFDVLVQECIEAALAKAARIAAGDTSDSSSDTESQVETEHAAASESEAEPQNDTDPGPSEEGIFPASFEGQSAMSMALRNASELSLAQRSDRRVSSTATSSRSNSPRGAQTPRSHAGTSIPPPSKRGSIFFESDTGADSDGSMASSAISLQRRAESPGSDASLARVHSSRERKRRSLILPSVMSSRGQSPARSIPPPSSPLRMAKPRLPSGADQLQSPITSPVLTTNEFSSPSIFPQHLHHHHHHRRQSSTASSQVIGPPLSPRLAPVASNPQPKAVPPSIKDFEIIKPISKGAFGSVYLSKKKSTGDYFAIKVLKKADMVAKNQVTNVKAERAIMMWQGESDFVAKLYWTFASKDYLYLVMEYLNGGDCASLIKALGGLPEDWSKKYIAEVVLGVEHLHSRGIVHRDLKPDNLLIDGKGHLKLTDFGLSRMGLVGRQKRALSRKNDEPPVPDLLKHGPFQRAVSISTASSRSASFDLQGKSSPTATPSLTPALPNGEENPSYFSLSREGSRRISSSKNEGDNVESLHAMFRRFSIADDAMSQTSQPVEDEGAVTDTGSPDPYPLQPVTTNASTNQSNTPPTTSNMLPPTMALFDPSDTSRKFVGTPDYLAPETISGVGQDEVSDWWSVGCMIFEFLYGYPPFHGETPEEVFQNILARNIHWPADEDCPVSPEAKDIMNKLMCSDPAKRLGANANDAFASGGEEIRQHPWFADVSWESLREDEASFVPAPENAEDTEYFDSRGATLQNFAPEFEDQGTSSAGTPGADYPDRPHDALSRVRTQINSLKRGLMPLHIPPHVRDGRHRRLSEPVVADDFGSFSFKNLPVLEKANKDVIQKLRAEAMQAQSKSSAIGSPAVSSPTPSLESSPILPMPLKRTLSSTKGNRPSSPLLFQTQPSASPNRMSQPSSPLLVQFSAQNSERRKTSSGSSSLSHQGNNSLQPGSFFDVPKSASSINLKATSAAVSPIKLAKSPVASQHEKIAMPKPSIPAAHGLSSSSSPRARSHTISSQESEDVIKEMLPKHYKRRSQALDVSPSSSDTEEQRQQSLLRVQRRRQSSRRLSRINIFEGPYFRPLDVLICEDHPVSRLVMEKLMEKLRCRTISAQNGAEALGYAMSEVKFDIILLEYKLPRFSGTDVARMLRDTRNVNSATPIVCVTGYLKDLPPDHHFDGLIDKPPTLAKLTEVLGKLCQWAPPPPGWTPTPYSSLPLSNLRTVAKTEDSPTSSSSVFGSHMPSSSYRGSSRQDSISSSFFGDNEGKADDIPVLINKGSPDTWGESELTYAFGGLGISEAATEQKAKSAVPSLVNQTSAPAVLEPETVRKKPSAERINKRRSAGPKGRDSAESGDDEDEELGNAQIRTKSPKIGRTRGSSKLGYEMLRTNSRGSVISVEDASGALDTTLPSSPPPVINEVPKEEDKATLTPPEVFPHPPTTVSNEEMDMSDEITTPKPAGQFSPDMDPTPRPSTTRLPTGEMSPSPMPK</sequence>
<evidence type="ECO:0000256" key="10">
    <source>
        <dbReference type="SAM" id="MobiDB-lite"/>
    </source>
</evidence>
<evidence type="ECO:0000259" key="12">
    <source>
        <dbReference type="PROSITE" id="PS50110"/>
    </source>
</evidence>
<feature type="region of interest" description="Disordered" evidence="10">
    <location>
        <begin position="1854"/>
        <end position="1944"/>
    </location>
</feature>
<feature type="compositionally biased region" description="Low complexity" evidence="10">
    <location>
        <begin position="1695"/>
        <end position="1714"/>
    </location>
</feature>
<evidence type="ECO:0000256" key="9">
    <source>
        <dbReference type="PROSITE-ProRule" id="PRU00169"/>
    </source>
</evidence>
<feature type="compositionally biased region" description="Basic residues" evidence="10">
    <location>
        <begin position="703"/>
        <end position="713"/>
    </location>
</feature>
<dbReference type="FunCoup" id="A0A0D1YTR1">
    <property type="interactions" value="183"/>
</dbReference>
<keyword evidence="2" id="KW-0723">Serine/threonine-protein kinase</keyword>
<dbReference type="RefSeq" id="XP_016213881.1">
    <property type="nucleotide sequence ID" value="XM_016358263.1"/>
</dbReference>
<dbReference type="Gene3D" id="1.10.510.10">
    <property type="entry name" value="Transferase(Phosphotransferase) domain 1"/>
    <property type="match status" value="2"/>
</dbReference>
<feature type="region of interest" description="Disordered" evidence="10">
    <location>
        <begin position="1776"/>
        <end position="1841"/>
    </location>
</feature>
<feature type="region of interest" description="Disordered" evidence="10">
    <location>
        <begin position="1679"/>
        <end position="1728"/>
    </location>
</feature>
<dbReference type="InParanoid" id="A0A0D1YTR1"/>
<dbReference type="SMART" id="SM00220">
    <property type="entry name" value="S_TKc"/>
    <property type="match status" value="1"/>
</dbReference>
<dbReference type="InterPro" id="IPR000961">
    <property type="entry name" value="AGC-kinase_C"/>
</dbReference>
<dbReference type="InterPro" id="IPR008271">
    <property type="entry name" value="Ser/Thr_kinase_AS"/>
</dbReference>
<dbReference type="GeneID" id="27312811"/>
<keyword evidence="5" id="KW-0418">Kinase</keyword>
<feature type="region of interest" description="Disordered" evidence="10">
    <location>
        <begin position="1449"/>
        <end position="1518"/>
    </location>
</feature>
<comment type="caution">
    <text evidence="9">Lacks conserved residue(s) required for the propagation of feature annotation.</text>
</comment>
<keyword evidence="4" id="KW-0547">Nucleotide-binding</keyword>
<dbReference type="InterPro" id="IPR011006">
    <property type="entry name" value="CheY-like_superfamily"/>
</dbReference>
<dbReference type="EC" id="2.7.11.1" evidence="1"/>
<feature type="domain" description="Response regulatory" evidence="12">
    <location>
        <begin position="1540"/>
        <end position="1654"/>
    </location>
</feature>
<dbReference type="GO" id="GO:0005524">
    <property type="term" value="F:ATP binding"/>
    <property type="evidence" value="ECO:0007669"/>
    <property type="project" value="UniProtKB-KW"/>
</dbReference>
<dbReference type="GO" id="GO:0000160">
    <property type="term" value="P:phosphorelay signal transduction system"/>
    <property type="evidence" value="ECO:0007669"/>
    <property type="project" value="InterPro"/>
</dbReference>
<feature type="region of interest" description="Disordered" evidence="10">
    <location>
        <begin position="936"/>
        <end position="988"/>
    </location>
</feature>
<feature type="region of interest" description="Disordered" evidence="10">
    <location>
        <begin position="1311"/>
        <end position="1409"/>
    </location>
</feature>
<dbReference type="GO" id="GO:0005737">
    <property type="term" value="C:cytoplasm"/>
    <property type="evidence" value="ECO:0007669"/>
    <property type="project" value="TreeGrafter"/>
</dbReference>
<dbReference type="FunFam" id="3.30.200.20:FF:000377">
    <property type="entry name" value="Serine threonine protein kinase"/>
    <property type="match status" value="1"/>
</dbReference>
<feature type="compositionally biased region" description="Low complexity" evidence="10">
    <location>
        <begin position="1452"/>
        <end position="1473"/>
    </location>
</feature>
<dbReference type="InterPro" id="IPR000014">
    <property type="entry name" value="PAS"/>
</dbReference>
<feature type="region of interest" description="Disordered" evidence="10">
    <location>
        <begin position="544"/>
        <end position="741"/>
    </location>
</feature>
<dbReference type="CDD" id="cd00130">
    <property type="entry name" value="PAS"/>
    <property type="match status" value="1"/>
</dbReference>
<dbReference type="PROSITE" id="PS51285">
    <property type="entry name" value="AGC_KINASE_CTER"/>
    <property type="match status" value="1"/>
</dbReference>
<dbReference type="OrthoDB" id="162894at2759"/>
<dbReference type="PROSITE" id="PS50112">
    <property type="entry name" value="PAS"/>
    <property type="match status" value="1"/>
</dbReference>
<feature type="compositionally biased region" description="Low complexity" evidence="10">
    <location>
        <begin position="328"/>
        <end position="348"/>
    </location>
</feature>
<dbReference type="SMART" id="SM00448">
    <property type="entry name" value="REC"/>
    <property type="match status" value="1"/>
</dbReference>
<dbReference type="FunFam" id="1.10.510.10:FF:000340">
    <property type="entry name" value="Serine threonine protein kinase"/>
    <property type="match status" value="1"/>
</dbReference>
<proteinExistence type="predicted"/>
<dbReference type="Gene3D" id="3.30.450.20">
    <property type="entry name" value="PAS domain"/>
    <property type="match status" value="1"/>
</dbReference>
<dbReference type="SUPFAM" id="SSF52172">
    <property type="entry name" value="CheY-like"/>
    <property type="match status" value="1"/>
</dbReference>
<keyword evidence="6" id="KW-0067">ATP-binding</keyword>
<comment type="catalytic activity">
    <reaction evidence="8">
        <text>L-seryl-[protein] + ATP = O-phospho-L-seryl-[protein] + ADP + H(+)</text>
        <dbReference type="Rhea" id="RHEA:17989"/>
        <dbReference type="Rhea" id="RHEA-COMP:9863"/>
        <dbReference type="Rhea" id="RHEA-COMP:11604"/>
        <dbReference type="ChEBI" id="CHEBI:15378"/>
        <dbReference type="ChEBI" id="CHEBI:29999"/>
        <dbReference type="ChEBI" id="CHEBI:30616"/>
        <dbReference type="ChEBI" id="CHEBI:83421"/>
        <dbReference type="ChEBI" id="CHEBI:456216"/>
        <dbReference type="EC" id="2.7.11.1"/>
    </reaction>
</comment>
<feature type="compositionally biased region" description="Low complexity" evidence="10">
    <location>
        <begin position="947"/>
        <end position="960"/>
    </location>
</feature>
<feature type="region of interest" description="Disordered" evidence="10">
    <location>
        <begin position="301"/>
        <end position="361"/>
    </location>
</feature>
<dbReference type="Proteomes" id="UP000053259">
    <property type="component" value="Unassembled WGS sequence"/>
</dbReference>
<feature type="compositionally biased region" description="Low complexity" evidence="10">
    <location>
        <begin position="1390"/>
        <end position="1405"/>
    </location>
</feature>
<evidence type="ECO:0000256" key="6">
    <source>
        <dbReference type="ARBA" id="ARBA00022840"/>
    </source>
</evidence>
<evidence type="ECO:0000256" key="2">
    <source>
        <dbReference type="ARBA" id="ARBA00022527"/>
    </source>
</evidence>
<dbReference type="Gene3D" id="3.40.50.2300">
    <property type="match status" value="1"/>
</dbReference>
<feature type="compositionally biased region" description="Low complexity" evidence="10">
    <location>
        <begin position="1034"/>
        <end position="1050"/>
    </location>
</feature>
<dbReference type="InterPro" id="IPR050236">
    <property type="entry name" value="Ser_Thr_kinase_AGC"/>
</dbReference>
<evidence type="ECO:0000313" key="15">
    <source>
        <dbReference type="EMBL" id="KIW04012.1"/>
    </source>
</evidence>
<dbReference type="GO" id="GO:0005634">
    <property type="term" value="C:nucleus"/>
    <property type="evidence" value="ECO:0007669"/>
    <property type="project" value="TreeGrafter"/>
</dbReference>
<dbReference type="GO" id="GO:0004674">
    <property type="term" value="F:protein serine/threonine kinase activity"/>
    <property type="evidence" value="ECO:0007669"/>
    <property type="project" value="UniProtKB-KW"/>
</dbReference>
<evidence type="ECO:0000256" key="3">
    <source>
        <dbReference type="ARBA" id="ARBA00022679"/>
    </source>
</evidence>
<dbReference type="SUPFAM" id="SSF55785">
    <property type="entry name" value="PYP-like sensor domain (PAS domain)"/>
    <property type="match status" value="1"/>
</dbReference>
<dbReference type="PROSITE" id="PS50110">
    <property type="entry name" value="RESPONSE_REGULATORY"/>
    <property type="match status" value="1"/>
</dbReference>
<feature type="compositionally biased region" description="Polar residues" evidence="10">
    <location>
        <begin position="1311"/>
        <end position="1331"/>
    </location>
</feature>
<dbReference type="FunFam" id="1.10.510.10:FF:000664">
    <property type="entry name" value="Serine threonine protein kinase"/>
    <property type="match status" value="1"/>
</dbReference>
<reference evidence="15 16" key="1">
    <citation type="submission" date="2015-01" db="EMBL/GenBank/DDBJ databases">
        <title>The Genome Sequence of Ochroconis gallopava CBS43764.</title>
        <authorList>
            <consortium name="The Broad Institute Genomics Platform"/>
            <person name="Cuomo C."/>
            <person name="de Hoog S."/>
            <person name="Gorbushina A."/>
            <person name="Stielow B."/>
            <person name="Teixiera M."/>
            <person name="Abouelleil A."/>
            <person name="Chapman S.B."/>
            <person name="Priest M."/>
            <person name="Young S.K."/>
            <person name="Wortman J."/>
            <person name="Nusbaum C."/>
            <person name="Birren B."/>
        </authorList>
    </citation>
    <scope>NUCLEOTIDE SEQUENCE [LARGE SCALE GENOMIC DNA]</scope>
    <source>
        <strain evidence="15 16">CBS 43764</strain>
    </source>
</reference>
<dbReference type="PROSITE" id="PS00108">
    <property type="entry name" value="PROTEIN_KINASE_ST"/>
    <property type="match status" value="1"/>
</dbReference>
<dbReference type="InterPro" id="IPR011009">
    <property type="entry name" value="Kinase-like_dom_sf"/>
</dbReference>
<evidence type="ECO:0000259" key="13">
    <source>
        <dbReference type="PROSITE" id="PS50112"/>
    </source>
</evidence>
<name>A0A0D1YTR1_9PEZI</name>
<feature type="compositionally biased region" description="Basic and acidic residues" evidence="10">
    <location>
        <begin position="1781"/>
        <end position="1792"/>
    </location>
</feature>
<dbReference type="SUPFAM" id="SSF56112">
    <property type="entry name" value="Protein kinase-like (PK-like)"/>
    <property type="match status" value="1"/>
</dbReference>
<feature type="compositionally biased region" description="Low complexity" evidence="10">
    <location>
        <begin position="560"/>
        <end position="572"/>
    </location>
</feature>
<dbReference type="Pfam" id="PF00069">
    <property type="entry name" value="Pkinase"/>
    <property type="match status" value="2"/>
</dbReference>
<accession>A0A0D1YTR1</accession>